<comment type="similarity">
    <text evidence="1">Belongs to the TolB family.</text>
</comment>
<evidence type="ECO:0008006" key="5">
    <source>
        <dbReference type="Google" id="ProtNLM"/>
    </source>
</evidence>
<feature type="signal peptide" evidence="2">
    <location>
        <begin position="1"/>
        <end position="18"/>
    </location>
</feature>
<dbReference type="RefSeq" id="WP_147206201.1">
    <property type="nucleotide sequence ID" value="NZ_BJYT01000038.1"/>
</dbReference>
<gene>
    <name evidence="3" type="ORF">SAE01_45680</name>
</gene>
<evidence type="ECO:0000313" key="3">
    <source>
        <dbReference type="EMBL" id="GEO12072.1"/>
    </source>
</evidence>
<accession>A0A512BJD1</accession>
<dbReference type="PANTHER" id="PTHR36842">
    <property type="entry name" value="PROTEIN TOLB HOMOLOG"/>
    <property type="match status" value="1"/>
</dbReference>
<evidence type="ECO:0000313" key="4">
    <source>
        <dbReference type="Proteomes" id="UP000321513"/>
    </source>
</evidence>
<protein>
    <recommendedName>
        <fullName evidence="5">Biopolymer transporter TolR</fullName>
    </recommendedName>
</protein>
<dbReference type="OrthoDB" id="8432779at2"/>
<comment type="caution">
    <text evidence="3">The sequence shown here is derived from an EMBL/GenBank/DDBJ whole genome shotgun (WGS) entry which is preliminary data.</text>
</comment>
<reference evidence="3 4" key="1">
    <citation type="submission" date="2019-07" db="EMBL/GenBank/DDBJ databases">
        <title>Whole genome shotgun sequence of Segetibacter aerophilus NBRC 106135.</title>
        <authorList>
            <person name="Hosoyama A."/>
            <person name="Uohara A."/>
            <person name="Ohji S."/>
            <person name="Ichikawa N."/>
        </authorList>
    </citation>
    <scope>NUCLEOTIDE SEQUENCE [LARGE SCALE GENOMIC DNA]</scope>
    <source>
        <strain evidence="3 4">NBRC 106135</strain>
    </source>
</reference>
<dbReference type="InterPro" id="IPR011042">
    <property type="entry name" value="6-blade_b-propeller_TolB-like"/>
</dbReference>
<dbReference type="Proteomes" id="UP000321513">
    <property type="component" value="Unassembled WGS sequence"/>
</dbReference>
<dbReference type="InterPro" id="IPR011659">
    <property type="entry name" value="WD40"/>
</dbReference>
<evidence type="ECO:0000256" key="1">
    <source>
        <dbReference type="ARBA" id="ARBA00009820"/>
    </source>
</evidence>
<dbReference type="Gene3D" id="2.120.10.30">
    <property type="entry name" value="TolB, C-terminal domain"/>
    <property type="match status" value="1"/>
</dbReference>
<dbReference type="PANTHER" id="PTHR36842:SF1">
    <property type="entry name" value="PROTEIN TOLB"/>
    <property type="match status" value="1"/>
</dbReference>
<keyword evidence="4" id="KW-1185">Reference proteome</keyword>
<feature type="chain" id="PRO_5021925923" description="Biopolymer transporter TolR" evidence="2">
    <location>
        <begin position="19"/>
        <end position="514"/>
    </location>
</feature>
<organism evidence="3 4">
    <name type="scientific">Segetibacter aerophilus</name>
    <dbReference type="NCBI Taxonomy" id="670293"/>
    <lineage>
        <taxon>Bacteria</taxon>
        <taxon>Pseudomonadati</taxon>
        <taxon>Bacteroidota</taxon>
        <taxon>Chitinophagia</taxon>
        <taxon>Chitinophagales</taxon>
        <taxon>Chitinophagaceae</taxon>
        <taxon>Segetibacter</taxon>
    </lineage>
</organism>
<name>A0A512BJD1_9BACT</name>
<keyword evidence="2" id="KW-0732">Signal</keyword>
<dbReference type="SUPFAM" id="SSF82171">
    <property type="entry name" value="DPP6 N-terminal domain-like"/>
    <property type="match status" value="1"/>
</dbReference>
<dbReference type="EMBL" id="BJYT01000038">
    <property type="protein sequence ID" value="GEO12072.1"/>
    <property type="molecule type" value="Genomic_DNA"/>
</dbReference>
<dbReference type="AlphaFoldDB" id="A0A512BJD1"/>
<dbReference type="Pfam" id="PF07676">
    <property type="entry name" value="PD40"/>
    <property type="match status" value="2"/>
</dbReference>
<proteinExistence type="inferred from homology"/>
<sequence length="514" mass="57294">MKLICLLGLSLFLNTAFCQNNSIGIFDKSADIGKPTNAGSSRYDERSQAYYLKGAGYNIWFNRDEFQYLYKRIGGNFILTGNFEFVGGEGNGHRKIGWMIRESADEAAASVNAVVHGDGLTVLQWRPLRGAYMRDPEDEVFYAKKSVFRTIQLERIGKKVIMRVANWGEPLQEVSSQEMPNMKDSVLVGLFISSHDSNRIEEAKVWNVRIDKPVPETYHPNPQVKLPPLIGVVGCRLETMDVFTGNRMVIRESATKFEAPNWMPDGKKLLFNEGGSLYTIPVEGGTPEKLNTGTADRINNDHGISFNGKLLAISHSRPGPGGGSTVYILPLAGGTPKQVTEQTPSYWHGWSPNGKDVTLVGMRNGSKIYNLYKVDINTKDETALTTNTAGHVDGPEYSPDGKYIYYNANPTGTMQIWRMKPDGSAKEQLTFDEYHSWFPHISPDGKWMTMISFPTDIEPNSHPSYKKVMLRLMPLNGGAPKVIAYLYGGQGTINVNSWSPDSRHIAFVSNSEKK</sequence>
<evidence type="ECO:0000256" key="2">
    <source>
        <dbReference type="SAM" id="SignalP"/>
    </source>
</evidence>